<accession>A0A2M8PE46</accession>
<dbReference type="InterPro" id="IPR013792">
    <property type="entry name" value="RNA3'P_cycl/enolpyr_Trfase_a/b"/>
</dbReference>
<dbReference type="SUPFAM" id="SSF55205">
    <property type="entry name" value="EPT/RTPC-like"/>
    <property type="match status" value="1"/>
</dbReference>
<protein>
    <submittedName>
        <fullName evidence="3">3-phosphoshikimate 1-carboxyvinyltransferase</fullName>
    </submittedName>
</protein>
<proteinExistence type="predicted"/>
<dbReference type="PANTHER" id="PTHR21090:SF5">
    <property type="entry name" value="PENTAFUNCTIONAL AROM POLYPEPTIDE"/>
    <property type="match status" value="1"/>
</dbReference>
<dbReference type="Proteomes" id="UP000229681">
    <property type="component" value="Unassembled WGS sequence"/>
</dbReference>
<keyword evidence="1 3" id="KW-0808">Transferase</keyword>
<dbReference type="GO" id="GO:0003866">
    <property type="term" value="F:3-phosphoshikimate 1-carboxyvinyltransferase activity"/>
    <property type="evidence" value="ECO:0007669"/>
    <property type="project" value="TreeGrafter"/>
</dbReference>
<dbReference type="GO" id="GO:0009423">
    <property type="term" value="P:chorismate biosynthetic process"/>
    <property type="evidence" value="ECO:0007669"/>
    <property type="project" value="TreeGrafter"/>
</dbReference>
<dbReference type="Pfam" id="PF00275">
    <property type="entry name" value="EPSP_synthase"/>
    <property type="match status" value="1"/>
</dbReference>
<dbReference type="InterPro" id="IPR023193">
    <property type="entry name" value="EPSP_synthase_CS"/>
</dbReference>
<feature type="non-terminal residue" evidence="3">
    <location>
        <position position="1"/>
    </location>
</feature>
<dbReference type="Gene3D" id="3.65.10.10">
    <property type="entry name" value="Enolpyruvate transferase domain"/>
    <property type="match status" value="1"/>
</dbReference>
<dbReference type="InterPro" id="IPR001986">
    <property type="entry name" value="Enolpyruvate_Tfrase_dom"/>
</dbReference>
<dbReference type="EMBL" id="PGTM01000107">
    <property type="protein sequence ID" value="PJF35827.1"/>
    <property type="molecule type" value="Genomic_DNA"/>
</dbReference>
<evidence type="ECO:0000256" key="1">
    <source>
        <dbReference type="ARBA" id="ARBA00022679"/>
    </source>
</evidence>
<reference evidence="3 4" key="1">
    <citation type="submission" date="2017-11" db="EMBL/GenBank/DDBJ databases">
        <title>Evolution of Phototrophy in the Chloroflexi Phylum Driven by Horizontal Gene Transfer.</title>
        <authorList>
            <person name="Ward L.M."/>
            <person name="Hemp J."/>
            <person name="Shih P.M."/>
            <person name="Mcglynn S.E."/>
            <person name="Fischer W."/>
        </authorList>
    </citation>
    <scope>NUCLEOTIDE SEQUENCE [LARGE SCALE GENOMIC DNA]</scope>
    <source>
        <strain evidence="3">JP3_13</strain>
    </source>
</reference>
<comment type="caution">
    <text evidence="3">The sequence shown here is derived from an EMBL/GenBank/DDBJ whole genome shotgun (WGS) entry which is preliminary data.</text>
</comment>
<gene>
    <name evidence="3" type="ORF">CUN49_08630</name>
</gene>
<feature type="domain" description="Enolpyruvate transferase" evidence="2">
    <location>
        <begin position="4"/>
        <end position="156"/>
    </location>
</feature>
<dbReference type="AlphaFoldDB" id="A0A2M8PE46"/>
<sequence>YLSADSLQGDARFVDVLERMGCQVERAANYLEVRSSGQLRGVDVDLNAMSDTAQTLAAIAPFASSPTHIRNIGHIRHKETDRIAAVATELRKLGAQVEESADALTIYPSVLQPTEIETYDDHRMAMAFSVTGLALGGVRIKNPSCTAKTFPDYFKRFEALYG</sequence>
<evidence type="ECO:0000313" key="3">
    <source>
        <dbReference type="EMBL" id="PJF35827.1"/>
    </source>
</evidence>
<evidence type="ECO:0000313" key="4">
    <source>
        <dbReference type="Proteomes" id="UP000229681"/>
    </source>
</evidence>
<dbReference type="PROSITE" id="PS00885">
    <property type="entry name" value="EPSP_SYNTHASE_2"/>
    <property type="match status" value="1"/>
</dbReference>
<dbReference type="PANTHER" id="PTHR21090">
    <property type="entry name" value="AROM/DEHYDROQUINATE SYNTHASE"/>
    <property type="match status" value="1"/>
</dbReference>
<organism evidence="3 4">
    <name type="scientific">Candidatus Thermofonsia Clade 1 bacterium</name>
    <dbReference type="NCBI Taxonomy" id="2364210"/>
    <lineage>
        <taxon>Bacteria</taxon>
        <taxon>Bacillati</taxon>
        <taxon>Chloroflexota</taxon>
        <taxon>Candidatus Thermofontia</taxon>
        <taxon>Candidatus Thermofonsia Clade 1</taxon>
    </lineage>
</organism>
<dbReference type="InterPro" id="IPR036968">
    <property type="entry name" value="Enolpyruvate_Tfrase_sf"/>
</dbReference>
<evidence type="ECO:0000259" key="2">
    <source>
        <dbReference type="Pfam" id="PF00275"/>
    </source>
</evidence>
<name>A0A2M8PE46_9CHLR</name>